<dbReference type="EMBL" id="JANBUK010000134">
    <property type="protein sequence ID" value="KAJ2791530.1"/>
    <property type="molecule type" value="Genomic_DNA"/>
</dbReference>
<protein>
    <submittedName>
        <fullName evidence="1">Uncharacterized protein</fullName>
    </submittedName>
</protein>
<accession>A0ACC1KLM3</accession>
<evidence type="ECO:0000313" key="1">
    <source>
        <dbReference type="EMBL" id="KAJ2791530.1"/>
    </source>
</evidence>
<organism evidence="1 2">
    <name type="scientific">Coemansia linderi</name>
    <dbReference type="NCBI Taxonomy" id="2663919"/>
    <lineage>
        <taxon>Eukaryota</taxon>
        <taxon>Fungi</taxon>
        <taxon>Fungi incertae sedis</taxon>
        <taxon>Zoopagomycota</taxon>
        <taxon>Kickxellomycotina</taxon>
        <taxon>Kickxellomycetes</taxon>
        <taxon>Kickxellales</taxon>
        <taxon>Kickxellaceae</taxon>
        <taxon>Coemansia</taxon>
    </lineage>
</organism>
<proteinExistence type="predicted"/>
<comment type="caution">
    <text evidence="1">The sequence shown here is derived from an EMBL/GenBank/DDBJ whole genome shotgun (WGS) entry which is preliminary data.</text>
</comment>
<sequence>MLGISNAMLCGCPKALALQITNVYENGDTAFHYEYCEDLKDGRGFTAGIAGFCSGTGDAWDVVQAYHKLTGGKDDMSQFDKTMEKYAASGSDSTAGLSNYCAVWKKLGNGDAKFRQAQDSIRDQLYFNKAMAQAKILGLKTSIAQAQLYDTAIEHGAGDDADGLISLIKRTNAKVTADVKGTSGSTITVNGRKIDEIAWLKLFLEVRTDDLLHPREKDNQGGNYWAQTTYRVKSFQYAIEQKQFNWASSVKILDNDGKPITPAAAVSTQIAATSDTELEGDSDNTPIRGANIGGVFLIEPFIKPSLFDQFLGRNKADIPVDEWTLTAALGKVEAKRQLEEHWDTFVTRDHLETMAENGINWIRIPIGYWAFNLTDDEPYVDGQVPYIERLLGWSRDVGLKVELDLHGAPGSQNGYDNSGRRGVPEWLHSRINVDRTLDALAKMTQMATDWSDVVYGIQILNEPSRWKWAVKDIFAFYNEAYDLVRSIAPDVLFMIHDTFLGPNEWPTLVAPRWTQALMDTHIYQMFDNYMVTMNETAHIDMVAKMAEDITKFDKSNIGVVVGEFSAATHDCTKYINGLGRGSRWEGTLEGIADRPLCPFPTCSCTGDYGSNYTEYSTHYKRFLRNYVDAQLAIYDQELAGWFFWNFRTEGAPEWDYILGVEQGWIPSFPRTAWPKLNESSAIVFEDAPTVHSASEAGNAIATRLGIEADEFVFYHKSDEAAYKPELDTLFATNYIRGNHVSLVCQGFIVDPYEVFLYKSKFYKEDTGMLKWLLCKKKNSHDKEHLNEAGMLAKRFAKLIADFKAQNNRQS</sequence>
<reference evidence="1" key="1">
    <citation type="submission" date="2022-07" db="EMBL/GenBank/DDBJ databases">
        <title>Phylogenomic reconstructions and comparative analyses of Kickxellomycotina fungi.</title>
        <authorList>
            <person name="Reynolds N.K."/>
            <person name="Stajich J.E."/>
            <person name="Barry K."/>
            <person name="Grigoriev I.V."/>
            <person name="Crous P."/>
            <person name="Smith M.E."/>
        </authorList>
    </citation>
    <scope>NUCLEOTIDE SEQUENCE</scope>
    <source>
        <strain evidence="1">BCRC 34191</strain>
    </source>
</reference>
<keyword evidence="2" id="KW-1185">Reference proteome</keyword>
<dbReference type="Proteomes" id="UP001140066">
    <property type="component" value="Unassembled WGS sequence"/>
</dbReference>
<name>A0ACC1KLM3_9FUNG</name>
<evidence type="ECO:0000313" key="2">
    <source>
        <dbReference type="Proteomes" id="UP001140066"/>
    </source>
</evidence>
<gene>
    <name evidence="1" type="ORF">GGI18_001069</name>
</gene>